<dbReference type="NCBIfam" id="NF033542">
    <property type="entry name" value="transpos_IS110"/>
    <property type="match status" value="1"/>
</dbReference>
<evidence type="ECO:0000313" key="3">
    <source>
        <dbReference type="EMBL" id="GAD51189.1"/>
    </source>
</evidence>
<dbReference type="InterPro" id="IPR047650">
    <property type="entry name" value="Transpos_IS110"/>
</dbReference>
<gene>
    <name evidence="3" type="ORF">NT2_27_00020</name>
</gene>
<name>U3A0L2_9SPHN</name>
<organism evidence="3 4">
    <name type="scientific">Caenibius tardaugens NBRC 16725</name>
    <dbReference type="NCBI Taxonomy" id="1219035"/>
    <lineage>
        <taxon>Bacteria</taxon>
        <taxon>Pseudomonadati</taxon>
        <taxon>Pseudomonadota</taxon>
        <taxon>Alphaproteobacteria</taxon>
        <taxon>Sphingomonadales</taxon>
        <taxon>Erythrobacteraceae</taxon>
        <taxon>Caenibius</taxon>
    </lineage>
</organism>
<dbReference type="RefSeq" id="WP_021692007.1">
    <property type="nucleotide sequence ID" value="NZ_BASZ01000027.1"/>
</dbReference>
<dbReference type="GO" id="GO:0004803">
    <property type="term" value="F:transposase activity"/>
    <property type="evidence" value="ECO:0007669"/>
    <property type="project" value="InterPro"/>
</dbReference>
<accession>U3A0L2</accession>
<protein>
    <submittedName>
        <fullName evidence="3">Putative transposase</fullName>
    </submittedName>
</protein>
<evidence type="ECO:0000259" key="1">
    <source>
        <dbReference type="Pfam" id="PF01548"/>
    </source>
</evidence>
<feature type="domain" description="Transposase IS110-like N-terminal" evidence="1">
    <location>
        <begin position="29"/>
        <end position="178"/>
    </location>
</feature>
<dbReference type="InterPro" id="IPR003346">
    <property type="entry name" value="Transposase_20"/>
</dbReference>
<feature type="domain" description="Transposase IS116/IS110/IS902 C-terminal" evidence="2">
    <location>
        <begin position="246"/>
        <end position="328"/>
    </location>
</feature>
<dbReference type="eggNOG" id="COG3547">
    <property type="taxonomic scope" value="Bacteria"/>
</dbReference>
<dbReference type="Proteomes" id="UP000016568">
    <property type="component" value="Unassembled WGS sequence"/>
</dbReference>
<dbReference type="InterPro" id="IPR002525">
    <property type="entry name" value="Transp_IS110-like_N"/>
</dbReference>
<dbReference type="AlphaFoldDB" id="U3A0L2"/>
<comment type="caution">
    <text evidence="3">The sequence shown here is derived from an EMBL/GenBank/DDBJ whole genome shotgun (WGS) entry which is preliminary data.</text>
</comment>
<dbReference type="GO" id="GO:0003677">
    <property type="term" value="F:DNA binding"/>
    <property type="evidence" value="ECO:0007669"/>
    <property type="project" value="InterPro"/>
</dbReference>
<dbReference type="PANTHER" id="PTHR33055">
    <property type="entry name" value="TRANSPOSASE FOR INSERTION SEQUENCE ELEMENT IS1111A"/>
    <property type="match status" value="1"/>
</dbReference>
<dbReference type="EMBL" id="BASZ01000027">
    <property type="protein sequence ID" value="GAD51189.1"/>
    <property type="molecule type" value="Genomic_DNA"/>
</dbReference>
<proteinExistence type="predicted"/>
<sequence>MMTKKITNAEILAIRAAAEVDPACGRVWVGLDVGLKSTSVCVLDRDGKVVHQASMKTHPIEIGRYLAKNFASNVSVVGMETGAMSAHLASGLRKQGYQVAVMDALQVHRVLSLKRNKTDTNDARGIAEITRTGRDYLTEVYVKSTACFEVRAQLIMRHRLVQQRLANENMIRGLLRVYGGRVEPGAKSSATYRDRVVEQLLIIQDREGINLRPRIVPVLDLCERLQADTARIETELEALAAANPVCRRFMAVPGIGAITALSFFTAIEEPSRFRRADDVAAYLGLTPRVYQSGESLVHGKISKMGNRLTRTHLVSAATVLLSATKTFSSLKDWGIRLAKKIGFNKAKVAVARKLAVILFGMWRDGTHFQFKTETVEPHRQMMQAARA</sequence>
<dbReference type="PANTHER" id="PTHR33055:SF3">
    <property type="entry name" value="PUTATIVE TRANSPOSASE FOR IS117-RELATED"/>
    <property type="match status" value="1"/>
</dbReference>
<evidence type="ECO:0000313" key="4">
    <source>
        <dbReference type="Proteomes" id="UP000016568"/>
    </source>
</evidence>
<evidence type="ECO:0000259" key="2">
    <source>
        <dbReference type="Pfam" id="PF02371"/>
    </source>
</evidence>
<dbReference type="Pfam" id="PF02371">
    <property type="entry name" value="Transposase_20"/>
    <property type="match status" value="1"/>
</dbReference>
<dbReference type="GO" id="GO:0006313">
    <property type="term" value="P:DNA transposition"/>
    <property type="evidence" value="ECO:0007669"/>
    <property type="project" value="InterPro"/>
</dbReference>
<keyword evidence="4" id="KW-1185">Reference proteome</keyword>
<reference evidence="3 4" key="1">
    <citation type="submission" date="2013-09" db="EMBL/GenBank/DDBJ databases">
        <title>Whole genome shotgun sequence of Novosphingobium tardaugens NBRC 16725.</title>
        <authorList>
            <person name="Isaki S."/>
            <person name="Hosoyama A."/>
            <person name="Tsuchikane K."/>
            <person name="Katsumata H."/>
            <person name="Ando Y."/>
            <person name="Yamazaki S."/>
            <person name="Fujita N."/>
        </authorList>
    </citation>
    <scope>NUCLEOTIDE SEQUENCE [LARGE SCALE GENOMIC DNA]</scope>
    <source>
        <strain evidence="3 4">NBRC 16725</strain>
    </source>
</reference>
<dbReference type="Pfam" id="PF01548">
    <property type="entry name" value="DEDD_Tnp_IS110"/>
    <property type="match status" value="1"/>
</dbReference>